<evidence type="ECO:0000313" key="4">
    <source>
        <dbReference type="EMBL" id="TFJ83012.1"/>
    </source>
</evidence>
<dbReference type="Pfam" id="PF05199">
    <property type="entry name" value="GMC_oxred_C"/>
    <property type="match status" value="1"/>
</dbReference>
<dbReference type="InterPro" id="IPR036188">
    <property type="entry name" value="FAD/NAD-bd_sf"/>
</dbReference>
<dbReference type="GO" id="GO:0016614">
    <property type="term" value="F:oxidoreductase activity, acting on CH-OH group of donors"/>
    <property type="evidence" value="ECO:0007669"/>
    <property type="project" value="InterPro"/>
</dbReference>
<accession>A0A4D9CUT7</accession>
<dbReference type="EMBL" id="SDOX01000080">
    <property type="protein sequence ID" value="TFJ83012.1"/>
    <property type="molecule type" value="Genomic_DNA"/>
</dbReference>
<dbReference type="InterPro" id="IPR012132">
    <property type="entry name" value="GMC_OxRdtase"/>
</dbReference>
<gene>
    <name evidence="4" type="ORF">NSK_005700</name>
</gene>
<dbReference type="InterPro" id="IPR007867">
    <property type="entry name" value="GMC_OxRtase_C"/>
</dbReference>
<sequence>MAPLVGRELLPGRLYDVKASLTVAFRYGRAFAGSYYHPASSCRLGKVVDKDLHVVGVAGLRIADASILPRLGSAGPLGACLMVGDRAGRLLVQGGTRARGCEEDGKEGGREGGRAVPAKSATGGVSV</sequence>
<protein>
    <recommendedName>
        <fullName evidence="3">Glucose-methanol-choline oxidoreductase C-terminal domain-containing protein</fullName>
    </recommendedName>
</protein>
<dbReference type="SUPFAM" id="SSF51905">
    <property type="entry name" value="FAD/NAD(P)-binding domain"/>
    <property type="match status" value="1"/>
</dbReference>
<dbReference type="Gene3D" id="3.50.50.60">
    <property type="entry name" value="FAD/NAD(P)-binding domain"/>
    <property type="match status" value="1"/>
</dbReference>
<evidence type="ECO:0000313" key="5">
    <source>
        <dbReference type="Proteomes" id="UP000355283"/>
    </source>
</evidence>
<dbReference type="GO" id="GO:0050660">
    <property type="term" value="F:flavin adenine dinucleotide binding"/>
    <property type="evidence" value="ECO:0007669"/>
    <property type="project" value="InterPro"/>
</dbReference>
<dbReference type="Proteomes" id="UP000355283">
    <property type="component" value="Unassembled WGS sequence"/>
</dbReference>
<organism evidence="4 5">
    <name type="scientific">Nannochloropsis salina CCMP1776</name>
    <dbReference type="NCBI Taxonomy" id="1027361"/>
    <lineage>
        <taxon>Eukaryota</taxon>
        <taxon>Sar</taxon>
        <taxon>Stramenopiles</taxon>
        <taxon>Ochrophyta</taxon>
        <taxon>Eustigmatophyceae</taxon>
        <taxon>Eustigmatales</taxon>
        <taxon>Monodopsidaceae</taxon>
        <taxon>Microchloropsis</taxon>
        <taxon>Microchloropsis salina</taxon>
    </lineage>
</organism>
<comment type="similarity">
    <text evidence="1">Belongs to the GMC oxidoreductase family.</text>
</comment>
<keyword evidence="5" id="KW-1185">Reference proteome</keyword>
<feature type="region of interest" description="Disordered" evidence="2">
    <location>
        <begin position="99"/>
        <end position="127"/>
    </location>
</feature>
<dbReference type="PANTHER" id="PTHR11552">
    <property type="entry name" value="GLUCOSE-METHANOL-CHOLINE GMC OXIDOREDUCTASE"/>
    <property type="match status" value="1"/>
</dbReference>
<dbReference type="PANTHER" id="PTHR11552:SF147">
    <property type="entry name" value="CHOLINE DEHYDROGENASE, MITOCHONDRIAL"/>
    <property type="match status" value="1"/>
</dbReference>
<reference evidence="4 5" key="1">
    <citation type="submission" date="2019-01" db="EMBL/GenBank/DDBJ databases">
        <title>Nuclear Genome Assembly of the Microalgal Biofuel strain Nannochloropsis salina CCMP1776.</title>
        <authorList>
            <person name="Hovde B."/>
        </authorList>
    </citation>
    <scope>NUCLEOTIDE SEQUENCE [LARGE SCALE GENOMIC DNA]</scope>
    <source>
        <strain evidence="4 5">CCMP1776</strain>
    </source>
</reference>
<proteinExistence type="inferred from homology"/>
<feature type="compositionally biased region" description="Basic and acidic residues" evidence="2">
    <location>
        <begin position="99"/>
        <end position="113"/>
    </location>
</feature>
<dbReference type="AlphaFoldDB" id="A0A4D9CUT7"/>
<evidence type="ECO:0000256" key="2">
    <source>
        <dbReference type="SAM" id="MobiDB-lite"/>
    </source>
</evidence>
<dbReference type="OrthoDB" id="269227at2759"/>
<dbReference type="Gene3D" id="3.30.410.40">
    <property type="match status" value="1"/>
</dbReference>
<comment type="caution">
    <text evidence="4">The sequence shown here is derived from an EMBL/GenBank/DDBJ whole genome shotgun (WGS) entry which is preliminary data.</text>
</comment>
<name>A0A4D9CUT7_9STRA</name>
<evidence type="ECO:0000259" key="3">
    <source>
        <dbReference type="Pfam" id="PF05199"/>
    </source>
</evidence>
<evidence type="ECO:0000256" key="1">
    <source>
        <dbReference type="ARBA" id="ARBA00010790"/>
    </source>
</evidence>
<feature type="domain" description="Glucose-methanol-choline oxidoreductase C-terminal" evidence="3">
    <location>
        <begin position="26"/>
        <end position="84"/>
    </location>
</feature>